<name>A0ABQ5VRZ4_9RHOB</name>
<dbReference type="Gene3D" id="2.60.120.620">
    <property type="entry name" value="q2cbj1_9rhob like domain"/>
    <property type="match status" value="1"/>
</dbReference>
<organism evidence="2 3">
    <name type="scientific">Amylibacter marinus</name>
    <dbReference type="NCBI Taxonomy" id="1475483"/>
    <lineage>
        <taxon>Bacteria</taxon>
        <taxon>Pseudomonadati</taxon>
        <taxon>Pseudomonadota</taxon>
        <taxon>Alphaproteobacteria</taxon>
        <taxon>Rhodobacterales</taxon>
        <taxon>Paracoccaceae</taxon>
        <taxon>Amylibacter</taxon>
    </lineage>
</organism>
<accession>A0ABQ5VRZ4</accession>
<dbReference type="InterPro" id="IPR051842">
    <property type="entry name" value="uS12_prolyl_hydroxylase"/>
</dbReference>
<dbReference type="Proteomes" id="UP001156694">
    <property type="component" value="Unassembled WGS sequence"/>
</dbReference>
<feature type="domain" description="Prolyl 3,4-dihydroxylase TPA1/OFD1 N-terminal" evidence="1">
    <location>
        <begin position="151"/>
        <end position="235"/>
    </location>
</feature>
<dbReference type="EMBL" id="BSNN01000002">
    <property type="protein sequence ID" value="GLQ34141.1"/>
    <property type="molecule type" value="Genomic_DNA"/>
</dbReference>
<comment type="caution">
    <text evidence="2">The sequence shown here is derived from an EMBL/GenBank/DDBJ whole genome shotgun (WGS) entry which is preliminary data.</text>
</comment>
<dbReference type="InterPro" id="IPR039558">
    <property type="entry name" value="TPA1/OFD1_N"/>
</dbReference>
<evidence type="ECO:0000313" key="2">
    <source>
        <dbReference type="EMBL" id="GLQ34141.1"/>
    </source>
</evidence>
<dbReference type="PANTHER" id="PTHR12117">
    <property type="entry name" value="HISTONE ACETYLTRANSFERASE COMPLEX"/>
    <property type="match status" value="1"/>
</dbReference>
<reference evidence="3" key="1">
    <citation type="journal article" date="2019" name="Int. J. Syst. Evol. Microbiol.">
        <title>The Global Catalogue of Microorganisms (GCM) 10K type strain sequencing project: providing services to taxonomists for standard genome sequencing and annotation.</title>
        <authorList>
            <consortium name="The Broad Institute Genomics Platform"/>
            <consortium name="The Broad Institute Genome Sequencing Center for Infectious Disease"/>
            <person name="Wu L."/>
            <person name="Ma J."/>
        </authorList>
    </citation>
    <scope>NUCLEOTIDE SEQUENCE [LARGE SCALE GENOMIC DNA]</scope>
    <source>
        <strain evidence="3">NBRC 110140</strain>
    </source>
</reference>
<evidence type="ECO:0000259" key="1">
    <source>
        <dbReference type="Pfam" id="PF13661"/>
    </source>
</evidence>
<gene>
    <name evidence="2" type="ORF">GCM10007939_04240</name>
</gene>
<sequence length="238" mass="27165">MELTIATNELRKFMNATHLGPAVHHAYVSQFQSNALGVIQIHDFLDPTVVNSLAHFLTEQAIFDPIYGLYSKKSHRTDMQEWSNAPENDRFFYYEMLNGTKPDCGLSPSFLTYLRFKKFLFGEDFRAYVGQVTSSALDATTAPLAHRLDSRHYLKPHDDRRSGRKIAYILYLSPGWHRDHGGALCINAQGQEVQRLMPAFNSLVLFDVTAHDKHHIEPVANLPEGLARYTLGGWFYCE</sequence>
<keyword evidence="3" id="KW-1185">Reference proteome</keyword>
<dbReference type="Pfam" id="PF13661">
    <property type="entry name" value="2OG-FeII_Oxy_4"/>
    <property type="match status" value="1"/>
</dbReference>
<dbReference type="PANTHER" id="PTHR12117:SF0">
    <property type="entry name" value="PROLYL 3-HYDROXYLASE OGFOD1"/>
    <property type="match status" value="1"/>
</dbReference>
<protein>
    <recommendedName>
        <fullName evidence="1">Prolyl 3,4-dihydroxylase TPA1/OFD1 N-terminal domain-containing protein</fullName>
    </recommendedName>
</protein>
<proteinExistence type="predicted"/>
<dbReference type="RefSeq" id="WP_284375738.1">
    <property type="nucleotide sequence ID" value="NZ_BSNN01000002.1"/>
</dbReference>
<evidence type="ECO:0000313" key="3">
    <source>
        <dbReference type="Proteomes" id="UP001156694"/>
    </source>
</evidence>